<dbReference type="RefSeq" id="XP_003170329.1">
    <property type="nucleotide sequence ID" value="XM_003170281.1"/>
</dbReference>
<organism evidence="4">
    <name type="scientific">Arthroderma gypseum (strain ATCC MYA-4604 / CBS 118893)</name>
    <name type="common">Microsporum gypseum</name>
    <dbReference type="NCBI Taxonomy" id="535722"/>
    <lineage>
        <taxon>Eukaryota</taxon>
        <taxon>Fungi</taxon>
        <taxon>Dikarya</taxon>
        <taxon>Ascomycota</taxon>
        <taxon>Pezizomycotina</taxon>
        <taxon>Eurotiomycetes</taxon>
        <taxon>Eurotiomycetidae</taxon>
        <taxon>Onygenales</taxon>
        <taxon>Arthrodermataceae</taxon>
        <taxon>Nannizzia</taxon>
    </lineage>
</organism>
<sequence>MAYLTIVLEVVHASLATAHAFLTLVIIANTYKVSMVDPRRRRNNTTTLASSPDTADDAPPAYTPQDQPPAYQASAHQDPGTKIRIWERNLYITFYALLGSYIHSGELKIITLYFIKGSYRPYFSVHQRMRTNYDAYLETT</sequence>
<dbReference type="InParanoid" id="E4V3J2"/>
<dbReference type="Proteomes" id="UP000002669">
    <property type="component" value="Unassembled WGS sequence"/>
</dbReference>
<feature type="region of interest" description="Disordered" evidence="1">
    <location>
        <begin position="42"/>
        <end position="77"/>
    </location>
</feature>
<feature type="compositionally biased region" description="Polar residues" evidence="1">
    <location>
        <begin position="44"/>
        <end position="53"/>
    </location>
</feature>
<proteinExistence type="predicted"/>
<protein>
    <submittedName>
        <fullName evidence="3">Uncharacterized protein</fullName>
    </submittedName>
</protein>
<keyword evidence="4" id="KW-1185">Reference proteome</keyword>
<dbReference type="EMBL" id="DS989828">
    <property type="protein sequence ID" value="EFR04566.1"/>
    <property type="molecule type" value="Genomic_DNA"/>
</dbReference>
<keyword evidence="2" id="KW-1133">Transmembrane helix</keyword>
<dbReference type="AlphaFoldDB" id="E4V3J2"/>
<dbReference type="GeneID" id="10025568"/>
<keyword evidence="2" id="KW-0472">Membrane</keyword>
<gene>
    <name evidence="3" type="ORF">MGYG_07572</name>
</gene>
<feature type="transmembrane region" description="Helical" evidence="2">
    <location>
        <begin position="6"/>
        <end position="31"/>
    </location>
</feature>
<dbReference type="VEuPathDB" id="FungiDB:MGYG_07572"/>
<accession>E4V3J2</accession>
<reference evidence="4" key="1">
    <citation type="journal article" date="2012" name="MBio">
        <title>Comparative genome analysis of Trichophyton rubrum and related dermatophytes reveals candidate genes involved in infection.</title>
        <authorList>
            <person name="Martinez D.A."/>
            <person name="Oliver B.G."/>
            <person name="Graeser Y."/>
            <person name="Goldberg J.M."/>
            <person name="Li W."/>
            <person name="Martinez-Rossi N.M."/>
            <person name="Monod M."/>
            <person name="Shelest E."/>
            <person name="Barton R.C."/>
            <person name="Birch E."/>
            <person name="Brakhage A.A."/>
            <person name="Chen Z."/>
            <person name="Gurr S.J."/>
            <person name="Heiman D."/>
            <person name="Heitman J."/>
            <person name="Kosti I."/>
            <person name="Rossi A."/>
            <person name="Saif S."/>
            <person name="Samalova M."/>
            <person name="Saunders C.W."/>
            <person name="Shea T."/>
            <person name="Summerbell R.C."/>
            <person name="Xu J."/>
            <person name="Young S."/>
            <person name="Zeng Q."/>
            <person name="Birren B.W."/>
            <person name="Cuomo C.A."/>
            <person name="White T.C."/>
        </authorList>
    </citation>
    <scope>NUCLEOTIDE SEQUENCE [LARGE SCALE GENOMIC DNA]</scope>
    <source>
        <strain evidence="4">ATCC MYA-4604 / CBS 118893</strain>
    </source>
</reference>
<name>E4V3J2_ARTGP</name>
<dbReference type="HOGENOM" id="CLU_1834685_0_0_1"/>
<keyword evidence="2" id="KW-0812">Transmembrane</keyword>
<evidence type="ECO:0000256" key="1">
    <source>
        <dbReference type="SAM" id="MobiDB-lite"/>
    </source>
</evidence>
<evidence type="ECO:0000313" key="4">
    <source>
        <dbReference type="Proteomes" id="UP000002669"/>
    </source>
</evidence>
<evidence type="ECO:0000256" key="2">
    <source>
        <dbReference type="SAM" id="Phobius"/>
    </source>
</evidence>
<evidence type="ECO:0000313" key="3">
    <source>
        <dbReference type="EMBL" id="EFR04566.1"/>
    </source>
</evidence>